<dbReference type="AlphaFoldDB" id="A0A1G7AY59"/>
<dbReference type="STRING" id="69960.SAMN05421720_104136"/>
<reference evidence="1 2" key="1">
    <citation type="submission" date="2016-10" db="EMBL/GenBank/DDBJ databases">
        <authorList>
            <person name="de Groot N.N."/>
        </authorList>
    </citation>
    <scope>NUCLEOTIDE SEQUENCE [LARGE SCALE GENOMIC DNA]</scope>
    <source>
        <strain evidence="1 2">ATCC 700224</strain>
    </source>
</reference>
<dbReference type="EMBL" id="FNAP01000004">
    <property type="protein sequence ID" value="SDE19610.1"/>
    <property type="molecule type" value="Genomic_DNA"/>
</dbReference>
<name>A0A1G7AY59_9PROT</name>
<gene>
    <name evidence="1" type="ORF">SAMN05421720_104136</name>
</gene>
<evidence type="ECO:0000313" key="1">
    <source>
        <dbReference type="EMBL" id="SDE19610.1"/>
    </source>
</evidence>
<dbReference type="RefSeq" id="WP_092784435.1">
    <property type="nucleotide sequence ID" value="NZ_FNAP01000004.1"/>
</dbReference>
<evidence type="ECO:0000313" key="2">
    <source>
        <dbReference type="Proteomes" id="UP000199412"/>
    </source>
</evidence>
<keyword evidence="2" id="KW-1185">Reference proteome</keyword>
<sequence>MPFPIVGVVALGTAATALPYLLYGKSAYVGEASPSGLGDTVSKTVNTTLEAVHQRLVEKGGTFSVTKYVWNGKSCVEAAADRGAYLAGLLTSRWTIHSYTVGNYTHTFNMLEYQKNFWIVDSYVIVYIKCLGATLPADLVKTPQSTSLKGTAGMDPTPRAVTPTVTVPTYTPVTVTKDNMGRILYH</sequence>
<protein>
    <submittedName>
        <fullName evidence="1">Uncharacterized protein</fullName>
    </submittedName>
</protein>
<proteinExistence type="predicted"/>
<organism evidence="1 2">
    <name type="scientific">Rhodospira trueperi</name>
    <dbReference type="NCBI Taxonomy" id="69960"/>
    <lineage>
        <taxon>Bacteria</taxon>
        <taxon>Pseudomonadati</taxon>
        <taxon>Pseudomonadota</taxon>
        <taxon>Alphaproteobacteria</taxon>
        <taxon>Rhodospirillales</taxon>
        <taxon>Rhodospirillaceae</taxon>
        <taxon>Rhodospira</taxon>
    </lineage>
</organism>
<accession>A0A1G7AY59</accession>
<dbReference type="Proteomes" id="UP000199412">
    <property type="component" value="Unassembled WGS sequence"/>
</dbReference>